<dbReference type="PANTHER" id="PTHR33545">
    <property type="entry name" value="UPF0750 MEMBRANE PROTEIN YITT-RELATED"/>
    <property type="match status" value="1"/>
</dbReference>
<dbReference type="CDD" id="cd16380">
    <property type="entry name" value="YitT_C"/>
    <property type="match status" value="1"/>
</dbReference>
<evidence type="ECO:0000256" key="5">
    <source>
        <dbReference type="ARBA" id="ARBA00023136"/>
    </source>
</evidence>
<accession>E4KQE7</accession>
<comment type="caution">
    <text evidence="8">The sequence shown here is derived from an EMBL/GenBank/DDBJ whole genome shotgun (WGS) entry which is preliminary data.</text>
</comment>
<evidence type="ECO:0000313" key="8">
    <source>
        <dbReference type="EMBL" id="EFR30906.1"/>
    </source>
</evidence>
<dbReference type="InterPro" id="IPR003740">
    <property type="entry name" value="YitT"/>
</dbReference>
<feature type="transmembrane region" description="Helical" evidence="6">
    <location>
        <begin position="118"/>
        <end position="137"/>
    </location>
</feature>
<dbReference type="eggNOG" id="COG1284">
    <property type="taxonomic scope" value="Bacteria"/>
</dbReference>
<dbReference type="PIRSF" id="PIRSF006483">
    <property type="entry name" value="Membrane_protein_YitT"/>
    <property type="match status" value="1"/>
</dbReference>
<keyword evidence="3 6" id="KW-0812">Transmembrane</keyword>
<gene>
    <name evidence="8" type="ORF">HMPREF9257_1748</name>
</gene>
<dbReference type="PANTHER" id="PTHR33545:SF5">
    <property type="entry name" value="UPF0750 MEMBRANE PROTEIN YITT"/>
    <property type="match status" value="1"/>
</dbReference>
<dbReference type="EMBL" id="AENN01000016">
    <property type="protein sequence ID" value="EFR30906.1"/>
    <property type="molecule type" value="Genomic_DNA"/>
</dbReference>
<organism evidence="8 9">
    <name type="scientific">Eremococcus coleocola ACS-139-V-Col8</name>
    <dbReference type="NCBI Taxonomy" id="908337"/>
    <lineage>
        <taxon>Bacteria</taxon>
        <taxon>Bacillati</taxon>
        <taxon>Bacillota</taxon>
        <taxon>Bacilli</taxon>
        <taxon>Lactobacillales</taxon>
        <taxon>Aerococcaceae</taxon>
        <taxon>Eremococcus</taxon>
    </lineage>
</organism>
<feature type="domain" description="DUF2179" evidence="7">
    <location>
        <begin position="231"/>
        <end position="285"/>
    </location>
</feature>
<dbReference type="InterPro" id="IPR019264">
    <property type="entry name" value="DUF2179"/>
</dbReference>
<evidence type="ECO:0000256" key="6">
    <source>
        <dbReference type="SAM" id="Phobius"/>
    </source>
</evidence>
<feature type="transmembrane region" description="Helical" evidence="6">
    <location>
        <begin position="91"/>
        <end position="112"/>
    </location>
</feature>
<feature type="transmembrane region" description="Helical" evidence="6">
    <location>
        <begin position="12"/>
        <end position="36"/>
    </location>
</feature>
<evidence type="ECO:0000259" key="7">
    <source>
        <dbReference type="Pfam" id="PF10035"/>
    </source>
</evidence>
<dbReference type="GO" id="GO:0005886">
    <property type="term" value="C:plasma membrane"/>
    <property type="evidence" value="ECO:0007669"/>
    <property type="project" value="UniProtKB-SubCell"/>
</dbReference>
<comment type="subcellular location">
    <subcellularLocation>
        <location evidence="1">Cell membrane</location>
        <topology evidence="1">Multi-pass membrane protein</topology>
    </subcellularLocation>
</comment>
<evidence type="ECO:0000256" key="3">
    <source>
        <dbReference type="ARBA" id="ARBA00022692"/>
    </source>
</evidence>
<dbReference type="RefSeq" id="WP_006418692.1">
    <property type="nucleotide sequence ID" value="NZ_AENN01000016.1"/>
</dbReference>
<keyword evidence="5 6" id="KW-0472">Membrane</keyword>
<evidence type="ECO:0000313" key="9">
    <source>
        <dbReference type="Proteomes" id="UP000005990"/>
    </source>
</evidence>
<keyword evidence="2" id="KW-1003">Cell membrane</keyword>
<dbReference type="Gene3D" id="3.30.70.120">
    <property type="match status" value="1"/>
</dbReference>
<protein>
    <recommendedName>
        <fullName evidence="7">DUF2179 domain-containing protein</fullName>
    </recommendedName>
</protein>
<feature type="transmembrane region" description="Helical" evidence="6">
    <location>
        <begin position="64"/>
        <end position="84"/>
    </location>
</feature>
<reference evidence="8 9" key="1">
    <citation type="submission" date="2010-10" db="EMBL/GenBank/DDBJ databases">
        <authorList>
            <person name="Durkin A.S."/>
            <person name="Madupu R."/>
            <person name="Torralba M."/>
            <person name="Gillis M."/>
            <person name="Methe B."/>
            <person name="Sutton G."/>
            <person name="Nelson K.E."/>
        </authorList>
    </citation>
    <scope>NUCLEOTIDE SEQUENCE [LARGE SCALE GENOMIC DNA]</scope>
    <source>
        <strain evidence="8 9">ACS-139-V-Col8</strain>
    </source>
</reference>
<dbReference type="Pfam" id="PF02588">
    <property type="entry name" value="YitT_membrane"/>
    <property type="match status" value="1"/>
</dbReference>
<dbReference type="AlphaFoldDB" id="E4KQE7"/>
<feature type="transmembrane region" description="Helical" evidence="6">
    <location>
        <begin position="158"/>
        <end position="178"/>
    </location>
</feature>
<evidence type="ECO:0000256" key="1">
    <source>
        <dbReference type="ARBA" id="ARBA00004651"/>
    </source>
</evidence>
<proteinExistence type="predicted"/>
<keyword evidence="4 6" id="KW-1133">Transmembrane helix</keyword>
<dbReference type="Pfam" id="PF10035">
    <property type="entry name" value="DUF2179"/>
    <property type="match status" value="1"/>
</dbReference>
<dbReference type="InterPro" id="IPR051461">
    <property type="entry name" value="UPF0750_membrane"/>
</dbReference>
<name>E4KQE7_9LACT</name>
<dbReference type="STRING" id="908337.HMPREF9257_1748"/>
<feature type="transmembrane region" description="Helical" evidence="6">
    <location>
        <begin position="184"/>
        <end position="202"/>
    </location>
</feature>
<dbReference type="OrthoDB" id="2417289at2"/>
<evidence type="ECO:0000256" key="4">
    <source>
        <dbReference type="ARBA" id="ARBA00022989"/>
    </source>
</evidence>
<dbReference type="InterPro" id="IPR015867">
    <property type="entry name" value="N-reg_PII/ATP_PRibTrfase_C"/>
</dbReference>
<dbReference type="Proteomes" id="UP000005990">
    <property type="component" value="Unassembled WGS sequence"/>
</dbReference>
<keyword evidence="9" id="KW-1185">Reference proteome</keyword>
<evidence type="ECO:0000256" key="2">
    <source>
        <dbReference type="ARBA" id="ARBA00022475"/>
    </source>
</evidence>
<sequence length="312" mass="34622">MNRLLVKYPALNYVFTVLLILFSSLCFGVSLNLFLIPGHIYSGGLIGFAQLVTYALENLLPQPIMVQTGTIYFLMNIPVIILSWVQLGRKFTLLTLVVVAVSSLASNIIPITQISSEPLLNAIVGGVIAGVGIGPLIRYGMSSGGLDIVSMVIHRKTGMNVGSLNFMMNMIIIGFSAAIYSLELALFTLISMFVTSYMINIIHTNEERLTVFIVTSEVNPVVQSIYANLHRGITILDAYGGYSNSTRKVLMVVINRYELFDLEMAVEEVDPKAFVNIIKSIRVNGHFLTRQQQERMDKMKAGMTDSRKFYES</sequence>